<dbReference type="EMBL" id="FMZW01000050">
    <property type="protein sequence ID" value="SDF29022.1"/>
    <property type="molecule type" value="Genomic_DNA"/>
</dbReference>
<dbReference type="Proteomes" id="UP000199245">
    <property type="component" value="Unassembled WGS sequence"/>
</dbReference>
<name>A0A1G7JVT6_9BRAD</name>
<proteinExistence type="predicted"/>
<feature type="region of interest" description="Disordered" evidence="1">
    <location>
        <begin position="70"/>
        <end position="95"/>
    </location>
</feature>
<reference evidence="2 3" key="1">
    <citation type="submission" date="2016-10" db="EMBL/GenBank/DDBJ databases">
        <authorList>
            <person name="de Groot N.N."/>
        </authorList>
    </citation>
    <scope>NUCLEOTIDE SEQUENCE [LARGE SCALE GENOMIC DNA]</scope>
    <source>
        <strain evidence="2 3">R5</strain>
    </source>
</reference>
<evidence type="ECO:0000313" key="2">
    <source>
        <dbReference type="EMBL" id="SDF29022.1"/>
    </source>
</evidence>
<organism evidence="2 3">
    <name type="scientific">Bradyrhizobium brasilense</name>
    <dbReference type="NCBI Taxonomy" id="1419277"/>
    <lineage>
        <taxon>Bacteria</taxon>
        <taxon>Pseudomonadati</taxon>
        <taxon>Pseudomonadota</taxon>
        <taxon>Alphaproteobacteria</taxon>
        <taxon>Hyphomicrobiales</taxon>
        <taxon>Nitrobacteraceae</taxon>
        <taxon>Bradyrhizobium</taxon>
    </lineage>
</organism>
<protein>
    <submittedName>
        <fullName evidence="2">Uncharacterized protein</fullName>
    </submittedName>
</protein>
<dbReference type="AlphaFoldDB" id="A0A1G7JVT6"/>
<gene>
    <name evidence="2" type="ORF">SAMN05216337_105030</name>
</gene>
<evidence type="ECO:0000256" key="1">
    <source>
        <dbReference type="SAM" id="MobiDB-lite"/>
    </source>
</evidence>
<sequence length="95" mass="10529">MIDLADYTKPIRDQLKRGRFGCVYVAGMESPKACRIGYAEDLAPAVARLRRSATAAVTIESAFWAPDRRISSHHNRQGGSVRPGPPCKGRRMVRC</sequence>
<evidence type="ECO:0000313" key="3">
    <source>
        <dbReference type="Proteomes" id="UP000199245"/>
    </source>
</evidence>
<accession>A0A1G7JVT6</accession>